<dbReference type="Gene3D" id="3.20.20.100">
    <property type="entry name" value="NADP-dependent oxidoreductase domain"/>
    <property type="match status" value="2"/>
</dbReference>
<protein>
    <recommendedName>
        <fullName evidence="5">NADP-dependent oxidoreductase domain-containing protein</fullName>
    </recommendedName>
</protein>
<dbReference type="PROSITE" id="PS00062">
    <property type="entry name" value="ALDOKETO_REDUCTASE_2"/>
    <property type="match status" value="2"/>
</dbReference>
<dbReference type="PROSITE" id="PS51257">
    <property type="entry name" value="PROKAR_LIPOPROTEIN"/>
    <property type="match status" value="1"/>
</dbReference>
<proteinExistence type="inferred from homology"/>
<dbReference type="InterPro" id="IPR018170">
    <property type="entry name" value="Aldo/ket_reductase_CS"/>
</dbReference>
<gene>
    <name evidence="6" type="ORF">ONB1V03_LOCUS11960</name>
</gene>
<evidence type="ECO:0000256" key="3">
    <source>
        <dbReference type="ARBA" id="ARBA00023002"/>
    </source>
</evidence>
<keyword evidence="7" id="KW-1185">Reference proteome</keyword>
<dbReference type="GO" id="GO:0016616">
    <property type="term" value="F:oxidoreductase activity, acting on the CH-OH group of donors, NAD or NADP as acceptor"/>
    <property type="evidence" value="ECO:0007669"/>
    <property type="project" value="UniProtKB-ARBA"/>
</dbReference>
<evidence type="ECO:0000256" key="2">
    <source>
        <dbReference type="ARBA" id="ARBA00022857"/>
    </source>
</evidence>
<dbReference type="InterPro" id="IPR036812">
    <property type="entry name" value="NAD(P)_OxRdtase_dom_sf"/>
</dbReference>
<evidence type="ECO:0000313" key="6">
    <source>
        <dbReference type="EMBL" id="CAD7655317.1"/>
    </source>
</evidence>
<comment type="similarity">
    <text evidence="1">Belongs to the aldo/keto reductase family.</text>
</comment>
<dbReference type="Pfam" id="PF00248">
    <property type="entry name" value="Aldo_ket_red"/>
    <property type="match status" value="2"/>
</dbReference>
<dbReference type="FunFam" id="3.20.20.100:FF:000002">
    <property type="entry name" value="2,5-diketo-D-gluconic acid reductase A"/>
    <property type="match status" value="2"/>
</dbReference>
<keyword evidence="4" id="KW-0732">Signal</keyword>
<dbReference type="SUPFAM" id="SSF51430">
    <property type="entry name" value="NAD(P)-linked oxidoreductase"/>
    <property type="match status" value="2"/>
</dbReference>
<evidence type="ECO:0000256" key="1">
    <source>
        <dbReference type="ARBA" id="ARBA00007905"/>
    </source>
</evidence>
<feature type="signal peptide" evidence="4">
    <location>
        <begin position="1"/>
        <end position="19"/>
    </location>
</feature>
<accession>A0A7R9QR30</accession>
<feature type="domain" description="NADP-dependent oxidoreductase" evidence="5">
    <location>
        <begin position="38"/>
        <end position="277"/>
    </location>
</feature>
<keyword evidence="3" id="KW-0560">Oxidoreductase</keyword>
<dbReference type="AlphaFoldDB" id="A0A7R9QR30"/>
<dbReference type="Proteomes" id="UP000728032">
    <property type="component" value="Unassembled WGS sequence"/>
</dbReference>
<sequence length="532" mass="59825">MRFLTVVALIGSLYGITACKSTTNQTVKLNTGYEMPILGLGTWQAHGAEVKQAVKDAIEIGYRHIDTASDYGNEEDVGQAIAESIKAGIIKREDIFITTKVWPHDDRKKALDEVHQSLTKLNVTYLDLVLVHFPWGNFVEVYKGLEDAYNAKLVRSIGISNFNEKDTDKLVAETTVKPANDQIVCNPKAVSTGYIDYSHTHNITVTAYSPLGTGSLIKEQKLIDIGKKYNKSSAQVMIRWQIQRGVIVIPKSVKKQYIKEDFEVFDFTLSDEDMKKIPIKLNTGYEMPQIGLGTWQATGDPVKQAVKDALEIGYRHIDTAWIYKNEKEVGEAIHEQIGAGILKREDLFITTKVWPKDAKTAKKSLETVHHSLQQLNVTYLDLVLVHRPADDYTEVYKGLEEAVGQKLVRSIGISNFNKAQIDSLKKTWKIKPAVNQIEIHPTHNQDDTVNHCNDLGIAVTGYSPLGTGKLIKDPTLAAIGKKHNKSAAQVALRWQIERHLITIPKSVTKKYIQEDFEIFDFTLTKDERRLSN</sequence>
<organism evidence="6">
    <name type="scientific">Oppiella nova</name>
    <dbReference type="NCBI Taxonomy" id="334625"/>
    <lineage>
        <taxon>Eukaryota</taxon>
        <taxon>Metazoa</taxon>
        <taxon>Ecdysozoa</taxon>
        <taxon>Arthropoda</taxon>
        <taxon>Chelicerata</taxon>
        <taxon>Arachnida</taxon>
        <taxon>Acari</taxon>
        <taxon>Acariformes</taxon>
        <taxon>Sarcoptiformes</taxon>
        <taxon>Oribatida</taxon>
        <taxon>Brachypylina</taxon>
        <taxon>Oppioidea</taxon>
        <taxon>Oppiidae</taxon>
        <taxon>Oppiella</taxon>
    </lineage>
</organism>
<name>A0A7R9QR30_9ACAR</name>
<dbReference type="InterPro" id="IPR020471">
    <property type="entry name" value="AKR"/>
</dbReference>
<evidence type="ECO:0000313" key="7">
    <source>
        <dbReference type="Proteomes" id="UP000728032"/>
    </source>
</evidence>
<dbReference type="CDD" id="cd19071">
    <property type="entry name" value="AKR_AKR1-5-like"/>
    <property type="match status" value="2"/>
</dbReference>
<dbReference type="InterPro" id="IPR023210">
    <property type="entry name" value="NADP_OxRdtase_dom"/>
</dbReference>
<dbReference type="EMBL" id="CAJPVJ010009309">
    <property type="protein sequence ID" value="CAG2172504.1"/>
    <property type="molecule type" value="Genomic_DNA"/>
</dbReference>
<dbReference type="PANTHER" id="PTHR43827">
    <property type="entry name" value="2,5-DIKETO-D-GLUCONIC ACID REDUCTASE"/>
    <property type="match status" value="1"/>
</dbReference>
<dbReference type="PANTHER" id="PTHR43827:SF3">
    <property type="entry name" value="NADP-DEPENDENT OXIDOREDUCTASE DOMAIN-CONTAINING PROTEIN"/>
    <property type="match status" value="1"/>
</dbReference>
<evidence type="ECO:0000256" key="4">
    <source>
        <dbReference type="SAM" id="SignalP"/>
    </source>
</evidence>
<evidence type="ECO:0000259" key="5">
    <source>
        <dbReference type="Pfam" id="PF00248"/>
    </source>
</evidence>
<feature type="chain" id="PRO_5036403836" description="NADP-dependent oxidoreductase domain-containing protein" evidence="4">
    <location>
        <begin position="20"/>
        <end position="532"/>
    </location>
</feature>
<dbReference type="PRINTS" id="PR00069">
    <property type="entry name" value="ALDKETRDTASE"/>
</dbReference>
<dbReference type="EMBL" id="OC924134">
    <property type="protein sequence ID" value="CAD7655317.1"/>
    <property type="molecule type" value="Genomic_DNA"/>
</dbReference>
<dbReference type="OrthoDB" id="416253at2759"/>
<dbReference type="PROSITE" id="PS00798">
    <property type="entry name" value="ALDOKETO_REDUCTASE_1"/>
    <property type="match status" value="2"/>
</dbReference>
<reference evidence="6" key="1">
    <citation type="submission" date="2020-11" db="EMBL/GenBank/DDBJ databases">
        <authorList>
            <person name="Tran Van P."/>
        </authorList>
    </citation>
    <scope>NUCLEOTIDE SEQUENCE</scope>
</reference>
<keyword evidence="2" id="KW-0521">NADP</keyword>
<feature type="domain" description="NADP-dependent oxidoreductase" evidence="5">
    <location>
        <begin position="290"/>
        <end position="527"/>
    </location>
</feature>